<evidence type="ECO:0000256" key="4">
    <source>
        <dbReference type="SAM" id="MobiDB-lite"/>
    </source>
</evidence>
<dbReference type="InterPro" id="IPR037147">
    <property type="entry name" value="Ribosomal_bL28_sf"/>
</dbReference>
<dbReference type="GO" id="GO:1990904">
    <property type="term" value="C:ribonucleoprotein complex"/>
    <property type="evidence" value="ECO:0007669"/>
    <property type="project" value="UniProtKB-KW"/>
</dbReference>
<gene>
    <name evidence="5" type="ORF">COS18_01625</name>
</gene>
<proteinExistence type="inferred from homology"/>
<dbReference type="Proteomes" id="UP000228896">
    <property type="component" value="Unassembled WGS sequence"/>
</dbReference>
<keyword evidence="3" id="KW-0687">Ribonucleoprotein</keyword>
<dbReference type="InterPro" id="IPR026569">
    <property type="entry name" value="Ribosomal_bL28"/>
</dbReference>
<feature type="region of interest" description="Disordered" evidence="4">
    <location>
        <begin position="1"/>
        <end position="26"/>
    </location>
</feature>
<dbReference type="GO" id="GO:0003735">
    <property type="term" value="F:structural constituent of ribosome"/>
    <property type="evidence" value="ECO:0007669"/>
    <property type="project" value="InterPro"/>
</dbReference>
<sequence>MAKKCDLCGRGSTKDASRSHSNIKTTKRQHINLQIKKIDGKRMKVCSKCLKTIAKTK</sequence>
<dbReference type="GO" id="GO:0005840">
    <property type="term" value="C:ribosome"/>
    <property type="evidence" value="ECO:0007669"/>
    <property type="project" value="UniProtKB-KW"/>
</dbReference>
<dbReference type="EMBL" id="PETS01000036">
    <property type="protein sequence ID" value="PIV51860.1"/>
    <property type="molecule type" value="Genomic_DNA"/>
</dbReference>
<evidence type="ECO:0000256" key="2">
    <source>
        <dbReference type="ARBA" id="ARBA00022980"/>
    </source>
</evidence>
<evidence type="ECO:0000256" key="1">
    <source>
        <dbReference type="ARBA" id="ARBA00008760"/>
    </source>
</evidence>
<organism evidence="5 6">
    <name type="scientific">Candidatus Falkowbacteria bacterium CG02_land_8_20_14_3_00_36_14</name>
    <dbReference type="NCBI Taxonomy" id="1974560"/>
    <lineage>
        <taxon>Bacteria</taxon>
        <taxon>Candidatus Falkowiibacteriota</taxon>
    </lineage>
</organism>
<dbReference type="Pfam" id="PF00830">
    <property type="entry name" value="Ribosomal_L28"/>
    <property type="match status" value="1"/>
</dbReference>
<reference evidence="6" key="1">
    <citation type="submission" date="2017-09" db="EMBL/GenBank/DDBJ databases">
        <title>Depth-based differentiation of microbial function through sediment-hosted aquifers and enrichment of novel symbionts in the deep terrestrial subsurface.</title>
        <authorList>
            <person name="Probst A.J."/>
            <person name="Ladd B."/>
            <person name="Jarett J.K."/>
            <person name="Geller-Mcgrath D.E."/>
            <person name="Sieber C.M.K."/>
            <person name="Emerson J.B."/>
            <person name="Anantharaman K."/>
            <person name="Thomas B.C."/>
            <person name="Malmstrom R."/>
            <person name="Stieglmeier M."/>
            <person name="Klingl A."/>
            <person name="Woyke T."/>
            <person name="Ryan C.M."/>
            <person name="Banfield J.F."/>
        </authorList>
    </citation>
    <scope>NUCLEOTIDE SEQUENCE [LARGE SCALE GENOMIC DNA]</scope>
</reference>
<name>A0A2M7DQ19_9BACT</name>
<accession>A0A2M7DQ19</accession>
<protein>
    <submittedName>
        <fullName evidence="5">50S ribosomal protein L28</fullName>
    </submittedName>
</protein>
<keyword evidence="2 5" id="KW-0689">Ribosomal protein</keyword>
<dbReference type="SUPFAM" id="SSF143800">
    <property type="entry name" value="L28p-like"/>
    <property type="match status" value="1"/>
</dbReference>
<dbReference type="AlphaFoldDB" id="A0A2M7DQ19"/>
<evidence type="ECO:0000313" key="6">
    <source>
        <dbReference type="Proteomes" id="UP000228896"/>
    </source>
</evidence>
<comment type="similarity">
    <text evidence="1">Belongs to the bacterial ribosomal protein bL28 family.</text>
</comment>
<comment type="caution">
    <text evidence="5">The sequence shown here is derived from an EMBL/GenBank/DDBJ whole genome shotgun (WGS) entry which is preliminary data.</text>
</comment>
<dbReference type="Gene3D" id="2.30.170.40">
    <property type="entry name" value="Ribosomal protein L28/L24"/>
    <property type="match status" value="1"/>
</dbReference>
<feature type="compositionally biased region" description="Basic and acidic residues" evidence="4">
    <location>
        <begin position="1"/>
        <end position="18"/>
    </location>
</feature>
<evidence type="ECO:0000256" key="3">
    <source>
        <dbReference type="ARBA" id="ARBA00023274"/>
    </source>
</evidence>
<dbReference type="InterPro" id="IPR034704">
    <property type="entry name" value="Ribosomal_bL28/bL31-like_sf"/>
</dbReference>
<evidence type="ECO:0000313" key="5">
    <source>
        <dbReference type="EMBL" id="PIV51860.1"/>
    </source>
</evidence>